<dbReference type="PANTHER" id="PTHR23501">
    <property type="entry name" value="MAJOR FACILITATOR SUPERFAMILY"/>
    <property type="match status" value="1"/>
</dbReference>
<feature type="transmembrane region" description="Helical" evidence="10">
    <location>
        <begin position="272"/>
        <end position="292"/>
    </location>
</feature>
<feature type="region of interest" description="Disordered" evidence="9">
    <location>
        <begin position="589"/>
        <end position="642"/>
    </location>
</feature>
<comment type="caution">
    <text evidence="12">The sequence shown here is derived from an EMBL/GenBank/DDBJ whole genome shotgun (WGS) entry which is preliminary data.</text>
</comment>
<feature type="compositionally biased region" description="Low complexity" evidence="9">
    <location>
        <begin position="17"/>
        <end position="33"/>
    </location>
</feature>
<evidence type="ECO:0000256" key="7">
    <source>
        <dbReference type="ARBA" id="ARBA00069956"/>
    </source>
</evidence>
<dbReference type="GO" id="GO:0005774">
    <property type="term" value="C:vacuolar membrane"/>
    <property type="evidence" value="ECO:0007669"/>
    <property type="project" value="UniProtKB-SubCell"/>
</dbReference>
<proteinExistence type="inferred from homology"/>
<feature type="transmembrane region" description="Helical" evidence="10">
    <location>
        <begin position="149"/>
        <end position="168"/>
    </location>
</feature>
<dbReference type="EMBL" id="CAJPDR010000382">
    <property type="protein sequence ID" value="CAF9934595.1"/>
    <property type="molecule type" value="Genomic_DNA"/>
</dbReference>
<dbReference type="Gene3D" id="1.20.1250.20">
    <property type="entry name" value="MFS general substrate transporter like domains"/>
    <property type="match status" value="1"/>
</dbReference>
<dbReference type="GO" id="GO:0005886">
    <property type="term" value="C:plasma membrane"/>
    <property type="evidence" value="ECO:0007669"/>
    <property type="project" value="TreeGrafter"/>
</dbReference>
<evidence type="ECO:0000256" key="2">
    <source>
        <dbReference type="ARBA" id="ARBA00007520"/>
    </source>
</evidence>
<dbReference type="PRINTS" id="PR01036">
    <property type="entry name" value="TCRTETB"/>
</dbReference>
<feature type="region of interest" description="Disordered" evidence="9">
    <location>
        <begin position="1"/>
        <end position="51"/>
    </location>
</feature>
<dbReference type="GO" id="GO:0022857">
    <property type="term" value="F:transmembrane transporter activity"/>
    <property type="evidence" value="ECO:0007669"/>
    <property type="project" value="InterPro"/>
</dbReference>
<comment type="similarity">
    <text evidence="2">Belongs to the major facilitator superfamily. TCR/Tet family.</text>
</comment>
<keyword evidence="4 10" id="KW-1133">Transmembrane helix</keyword>
<dbReference type="PROSITE" id="PS50850">
    <property type="entry name" value="MFS"/>
    <property type="match status" value="1"/>
</dbReference>
<keyword evidence="3 10" id="KW-0812">Transmembrane</keyword>
<feature type="transmembrane region" description="Helical" evidence="10">
    <location>
        <begin position="552"/>
        <end position="569"/>
    </location>
</feature>
<evidence type="ECO:0000313" key="13">
    <source>
        <dbReference type="Proteomes" id="UP000664203"/>
    </source>
</evidence>
<dbReference type="FunFam" id="1.20.1250.20:FF:000196">
    <property type="entry name" value="MFS toxin efflux pump (AflT)"/>
    <property type="match status" value="1"/>
</dbReference>
<evidence type="ECO:0000256" key="6">
    <source>
        <dbReference type="ARBA" id="ARBA00057269"/>
    </source>
</evidence>
<dbReference type="FunFam" id="1.20.1720.10:FF:000014">
    <property type="entry name" value="MFS drug transporter, putative"/>
    <property type="match status" value="1"/>
</dbReference>
<dbReference type="InterPro" id="IPR036259">
    <property type="entry name" value="MFS_trans_sf"/>
</dbReference>
<feature type="transmembrane region" description="Helical" evidence="10">
    <location>
        <begin position="207"/>
        <end position="229"/>
    </location>
</feature>
<dbReference type="AlphaFoldDB" id="A0A8H3IYP9"/>
<evidence type="ECO:0000256" key="9">
    <source>
        <dbReference type="SAM" id="MobiDB-lite"/>
    </source>
</evidence>
<organism evidence="12 13">
    <name type="scientific">Alectoria fallacina</name>
    <dbReference type="NCBI Taxonomy" id="1903189"/>
    <lineage>
        <taxon>Eukaryota</taxon>
        <taxon>Fungi</taxon>
        <taxon>Dikarya</taxon>
        <taxon>Ascomycota</taxon>
        <taxon>Pezizomycotina</taxon>
        <taxon>Lecanoromycetes</taxon>
        <taxon>OSLEUM clade</taxon>
        <taxon>Lecanoromycetidae</taxon>
        <taxon>Lecanorales</taxon>
        <taxon>Lecanorineae</taxon>
        <taxon>Parmeliaceae</taxon>
        <taxon>Alectoria</taxon>
    </lineage>
</organism>
<dbReference type="InterPro" id="IPR020846">
    <property type="entry name" value="MFS_dom"/>
</dbReference>
<evidence type="ECO:0000256" key="5">
    <source>
        <dbReference type="ARBA" id="ARBA00023136"/>
    </source>
</evidence>
<feature type="transmembrane region" description="Helical" evidence="10">
    <location>
        <begin position="174"/>
        <end position="195"/>
    </location>
</feature>
<dbReference type="SUPFAM" id="SSF103473">
    <property type="entry name" value="MFS general substrate transporter"/>
    <property type="match status" value="1"/>
</dbReference>
<feature type="transmembrane region" description="Helical" evidence="10">
    <location>
        <begin position="80"/>
        <end position="107"/>
    </location>
</feature>
<evidence type="ECO:0000256" key="4">
    <source>
        <dbReference type="ARBA" id="ARBA00022989"/>
    </source>
</evidence>
<protein>
    <recommendedName>
        <fullName evidence="7">Efflux pump dotC</fullName>
    </recommendedName>
    <alternativeName>
        <fullName evidence="8">Dothistromin biosynthesis protein C</fullName>
    </alternativeName>
</protein>
<feature type="transmembrane region" description="Helical" evidence="10">
    <location>
        <begin position="119"/>
        <end position="137"/>
    </location>
</feature>
<feature type="compositionally biased region" description="Basic and acidic residues" evidence="9">
    <location>
        <begin position="589"/>
        <end position="603"/>
    </location>
</feature>
<feature type="transmembrane region" description="Helical" evidence="10">
    <location>
        <begin position="471"/>
        <end position="494"/>
    </location>
</feature>
<feature type="transmembrane region" description="Helical" evidence="10">
    <location>
        <begin position="438"/>
        <end position="459"/>
    </location>
</feature>
<dbReference type="CDD" id="cd17502">
    <property type="entry name" value="MFS_Azr1_MDR_like"/>
    <property type="match status" value="1"/>
</dbReference>
<feature type="transmembrane region" description="Helical" evidence="10">
    <location>
        <begin position="344"/>
        <end position="365"/>
    </location>
</feature>
<feature type="compositionally biased region" description="Basic and acidic residues" evidence="9">
    <location>
        <begin position="632"/>
        <end position="642"/>
    </location>
</feature>
<dbReference type="InterPro" id="IPR011701">
    <property type="entry name" value="MFS"/>
</dbReference>
<dbReference type="OrthoDB" id="10021397at2759"/>
<feature type="domain" description="Major facilitator superfamily (MFS) profile" evidence="11">
    <location>
        <begin position="83"/>
        <end position="574"/>
    </location>
</feature>
<feature type="transmembrane region" description="Helical" evidence="10">
    <location>
        <begin position="241"/>
        <end position="260"/>
    </location>
</feature>
<name>A0A8H3IYP9_9LECA</name>
<dbReference type="Gene3D" id="1.20.1720.10">
    <property type="entry name" value="Multidrug resistance protein D"/>
    <property type="match status" value="1"/>
</dbReference>
<reference evidence="12" key="1">
    <citation type="submission" date="2021-03" db="EMBL/GenBank/DDBJ databases">
        <authorList>
            <person name="Tagirdzhanova G."/>
        </authorList>
    </citation>
    <scope>NUCLEOTIDE SEQUENCE</scope>
</reference>
<comment type="subcellular location">
    <subcellularLocation>
        <location evidence="1">Vacuole membrane</location>
        <topology evidence="1">Multi-pass membrane protein</topology>
    </subcellularLocation>
</comment>
<feature type="compositionally biased region" description="Low complexity" evidence="9">
    <location>
        <begin position="618"/>
        <end position="631"/>
    </location>
</feature>
<gene>
    <name evidence="12" type="ORF">ALECFALPRED_006039</name>
</gene>
<evidence type="ECO:0000256" key="3">
    <source>
        <dbReference type="ARBA" id="ARBA00022692"/>
    </source>
</evidence>
<keyword evidence="13" id="KW-1185">Reference proteome</keyword>
<evidence type="ECO:0000259" key="11">
    <source>
        <dbReference type="PROSITE" id="PS50850"/>
    </source>
</evidence>
<accession>A0A8H3IYP9</accession>
<feature type="transmembrane region" description="Helical" evidence="10">
    <location>
        <begin position="304"/>
        <end position="323"/>
    </location>
</feature>
<evidence type="ECO:0000256" key="8">
    <source>
        <dbReference type="ARBA" id="ARBA00083178"/>
    </source>
</evidence>
<feature type="transmembrane region" description="Helical" evidence="10">
    <location>
        <begin position="407"/>
        <end position="426"/>
    </location>
</feature>
<dbReference type="PANTHER" id="PTHR23501:SF102">
    <property type="entry name" value="DRUG TRANSPORTER, PUTATIVE (AFU_ORTHOLOGUE AFUA_3G08530)-RELATED"/>
    <property type="match status" value="1"/>
</dbReference>
<dbReference type="Pfam" id="PF07690">
    <property type="entry name" value="MFS_1"/>
    <property type="match status" value="1"/>
</dbReference>
<evidence type="ECO:0000313" key="12">
    <source>
        <dbReference type="EMBL" id="CAF9934595.1"/>
    </source>
</evidence>
<comment type="function">
    <text evidence="6">Efflux pump; part of the gene cluster that mediates the biosynthesis of dothistromin (DOTH), a polyketide toxin very similar in structure to the aflatoxin precursor, versicolorin B. One function of dotC may be to transport early-stage dothistromin biosynthetic intermediates from the cytoplasm into vacuoles, thereby affecting the rate of dothistromin production.</text>
</comment>
<dbReference type="Proteomes" id="UP000664203">
    <property type="component" value="Unassembled WGS sequence"/>
</dbReference>
<keyword evidence="5 10" id="KW-0472">Membrane</keyword>
<evidence type="ECO:0000256" key="1">
    <source>
        <dbReference type="ARBA" id="ARBA00004128"/>
    </source>
</evidence>
<evidence type="ECO:0000256" key="10">
    <source>
        <dbReference type="SAM" id="Phobius"/>
    </source>
</evidence>
<sequence>MSSTVEEPSQAERLEDVAVAGAGADDTGNVGDGSSEKAPNGSVDTPSNGSDEVVEAKIEAGAEEKPTVPPQAPERSKGKVALIMGSLMIAVFLAALDTTIVTTAVPTITAHFHSSEADYTWIGSAYLLAAAAATPTWGKISDIWGRKPIILVANAIFFVGSLISALSINIQMLLAGRVIQGTGGGGLIILANICISDLFSMRERGKYFGMIGGVWGIASALGPILGGVFTEKVSWRWCFYINLPFDSIAFAIIMVFLDIETPKTPILDGLKAIDWLGVILITGGTVMFLLGLEYGGVSFPWSSATVVCLLVFGVITIVLFFINEWKFAKYPMMPLRLFSKPSNLATLTVCFVHGMVFISGAYFYPLYFQAVLGANPILSGVYLFPFVISLSLASVVVGIFIKKTGQYLPPIWFGLFFMTVGFGLYIDLPVSRTWGRIFPFQIIAGIGVGPNFQAPLIALQTLVPPRDIATATATFGFVRNLSTAISVVIGGVIFQNGMKKREAALIAATNEQIGSVLGGGGAGAATSVVKNLPEPGRGTVRAIYVASLRDMWIFYVCIAAAGLAVSLFIKRKTLSKTHEVTKTGLAVEEQNRMERKHEAESKRASKRASAMNGRKSGEFTAATETATAPTTDTEKANGDGNV</sequence>
<feature type="transmembrane region" description="Helical" evidence="10">
    <location>
        <begin position="377"/>
        <end position="400"/>
    </location>
</feature>